<evidence type="ECO:0000259" key="1">
    <source>
        <dbReference type="Pfam" id="PF01636"/>
    </source>
</evidence>
<dbReference type="Pfam" id="PF01636">
    <property type="entry name" value="APH"/>
    <property type="match status" value="1"/>
</dbReference>
<dbReference type="Proteomes" id="UP001431429">
    <property type="component" value="Unassembled WGS sequence"/>
</dbReference>
<dbReference type="InterPro" id="IPR011009">
    <property type="entry name" value="Kinase-like_dom_sf"/>
</dbReference>
<reference evidence="2" key="1">
    <citation type="submission" date="2022-06" db="EMBL/GenBank/DDBJ databases">
        <title>Genome public.</title>
        <authorList>
            <person name="Sun Q."/>
        </authorList>
    </citation>
    <scope>NUCLEOTIDE SEQUENCE</scope>
    <source>
        <strain evidence="2">CWNU-1</strain>
    </source>
</reference>
<dbReference type="InterPro" id="IPR002575">
    <property type="entry name" value="Aminoglycoside_PTrfase"/>
</dbReference>
<dbReference type="SUPFAM" id="SSF56112">
    <property type="entry name" value="Protein kinase-like (PK-like)"/>
    <property type="match status" value="1"/>
</dbReference>
<dbReference type="EMBL" id="JAMQAW010000010">
    <property type="protein sequence ID" value="MCM2389259.1"/>
    <property type="molecule type" value="Genomic_DNA"/>
</dbReference>
<comment type="caution">
    <text evidence="2">The sequence shown here is derived from an EMBL/GenBank/DDBJ whole genome shotgun (WGS) entry which is preliminary data.</text>
</comment>
<gene>
    <name evidence="2" type="ORF">NBG84_13290</name>
</gene>
<protein>
    <submittedName>
        <fullName evidence="2">Aminoglycoside phosphotransferase family protein</fullName>
    </submittedName>
</protein>
<accession>A0ABT0UMM9</accession>
<evidence type="ECO:0000313" key="2">
    <source>
        <dbReference type="EMBL" id="MCM2389259.1"/>
    </source>
</evidence>
<organism evidence="2 3">
    <name type="scientific">Streptomyces albipurpureus</name>
    <dbReference type="NCBI Taxonomy" id="2897419"/>
    <lineage>
        <taxon>Bacteria</taxon>
        <taxon>Bacillati</taxon>
        <taxon>Actinomycetota</taxon>
        <taxon>Actinomycetes</taxon>
        <taxon>Kitasatosporales</taxon>
        <taxon>Streptomycetaceae</taxon>
        <taxon>Streptomyces</taxon>
    </lineage>
</organism>
<dbReference type="Gene3D" id="3.90.1200.10">
    <property type="match status" value="1"/>
</dbReference>
<feature type="domain" description="Aminoglycoside phosphotransferase" evidence="1">
    <location>
        <begin position="158"/>
        <end position="225"/>
    </location>
</feature>
<proteinExistence type="predicted"/>
<name>A0ABT0UMM9_9ACTN</name>
<dbReference type="RefSeq" id="WP_250919595.1">
    <property type="nucleotide sequence ID" value="NZ_JAMQAW010000010.1"/>
</dbReference>
<sequence>MSERVGWDALPGGLRQAVEARTGEVIESEVVTEGLNCSTALVLHTQRNGRFFLKGVRESQLDEVAALRMEELINPTVRGIAATIRHSARAAGWYCLVFAHLDGRHADLSTGEDLAAIGWTLRLMHCLRVPDFPVPPLVERYAGYLEPGEKELLSGGHLLHTDTNPHNLMIGSRGGSAYVIDWAMPALGPVWVDAAYTAVRLMECDQTPESARQWLASFPAWRQADPRAVKALVEVTCRHWSDKVGESGAAGSNARFRHLLEFPHEPPNGL</sequence>
<evidence type="ECO:0000313" key="3">
    <source>
        <dbReference type="Proteomes" id="UP001431429"/>
    </source>
</evidence>
<keyword evidence="3" id="KW-1185">Reference proteome</keyword>